<dbReference type="Proteomes" id="UP000485058">
    <property type="component" value="Unassembled WGS sequence"/>
</dbReference>
<dbReference type="AlphaFoldDB" id="A0A6A0A4S1"/>
<reference evidence="1 2" key="1">
    <citation type="submission" date="2020-02" db="EMBL/GenBank/DDBJ databases">
        <title>Draft genome sequence of Haematococcus lacustris strain NIES-144.</title>
        <authorList>
            <person name="Morimoto D."/>
            <person name="Nakagawa S."/>
            <person name="Yoshida T."/>
            <person name="Sawayama S."/>
        </authorList>
    </citation>
    <scope>NUCLEOTIDE SEQUENCE [LARGE SCALE GENOMIC DNA]</scope>
    <source>
        <strain evidence="1 2">NIES-144</strain>
    </source>
</reference>
<comment type="caution">
    <text evidence="1">The sequence shown here is derived from an EMBL/GenBank/DDBJ whole genome shotgun (WGS) entry which is preliminary data.</text>
</comment>
<keyword evidence="2" id="KW-1185">Reference proteome</keyword>
<dbReference type="EMBL" id="BLLF01003054">
    <property type="protein sequence ID" value="GFH26202.1"/>
    <property type="molecule type" value="Genomic_DNA"/>
</dbReference>
<sequence>MQSDRREVRRFLWQSVRLEHGKVRNSTGSSTGRCEIGELDWRSLERRTNCAAKGEQLGALTSGIDERHR</sequence>
<accession>A0A6A0A4S1</accession>
<organism evidence="1 2">
    <name type="scientific">Haematococcus lacustris</name>
    <name type="common">Green alga</name>
    <name type="synonym">Haematococcus pluvialis</name>
    <dbReference type="NCBI Taxonomy" id="44745"/>
    <lineage>
        <taxon>Eukaryota</taxon>
        <taxon>Viridiplantae</taxon>
        <taxon>Chlorophyta</taxon>
        <taxon>core chlorophytes</taxon>
        <taxon>Chlorophyceae</taxon>
        <taxon>CS clade</taxon>
        <taxon>Chlamydomonadales</taxon>
        <taxon>Haematococcaceae</taxon>
        <taxon>Haematococcus</taxon>
    </lineage>
</organism>
<proteinExistence type="predicted"/>
<gene>
    <name evidence="1" type="ORF">HaLaN_24308</name>
</gene>
<evidence type="ECO:0000313" key="2">
    <source>
        <dbReference type="Proteomes" id="UP000485058"/>
    </source>
</evidence>
<protein>
    <submittedName>
        <fullName evidence="1">Uncharacterized protein</fullName>
    </submittedName>
</protein>
<evidence type="ECO:0000313" key="1">
    <source>
        <dbReference type="EMBL" id="GFH26202.1"/>
    </source>
</evidence>
<name>A0A6A0A4S1_HAELA</name>